<dbReference type="SUPFAM" id="SSF52540">
    <property type="entry name" value="P-loop containing nucleoside triphosphate hydrolases"/>
    <property type="match status" value="1"/>
</dbReference>
<protein>
    <submittedName>
        <fullName evidence="2">PD-(D/E)XK nuclease family protein</fullName>
    </submittedName>
</protein>
<dbReference type="InterPro" id="IPR011604">
    <property type="entry name" value="PDDEXK-like_dom_sf"/>
</dbReference>
<dbReference type="InterPro" id="IPR019925">
    <property type="entry name" value="DNA_repair_protein_predicted"/>
</dbReference>
<dbReference type="AlphaFoldDB" id="A0AA49FLB4"/>
<dbReference type="InterPro" id="IPR038726">
    <property type="entry name" value="PDDEXK_AddAB-type"/>
</dbReference>
<dbReference type="Proteomes" id="UP001234916">
    <property type="component" value="Chromosome"/>
</dbReference>
<dbReference type="InterPro" id="IPR027417">
    <property type="entry name" value="P-loop_NTPase"/>
</dbReference>
<dbReference type="Pfam" id="PF12705">
    <property type="entry name" value="PDDEXK_1"/>
    <property type="match status" value="1"/>
</dbReference>
<gene>
    <name evidence="2" type="ORF">OHM77_02300</name>
</gene>
<evidence type="ECO:0000259" key="1">
    <source>
        <dbReference type="Pfam" id="PF12705"/>
    </source>
</evidence>
<proteinExistence type="predicted"/>
<dbReference type="KEGG" id="npv:OHM77_02300"/>
<evidence type="ECO:0000313" key="2">
    <source>
        <dbReference type="EMBL" id="WIM06146.1"/>
    </source>
</evidence>
<organism evidence="2">
    <name type="scientific">Candidatus Nitricoxidivorans perseverans</name>
    <dbReference type="NCBI Taxonomy" id="2975601"/>
    <lineage>
        <taxon>Bacteria</taxon>
        <taxon>Pseudomonadati</taxon>
        <taxon>Pseudomonadota</taxon>
        <taxon>Betaproteobacteria</taxon>
        <taxon>Nitrosomonadales</taxon>
        <taxon>Sterolibacteriaceae</taxon>
        <taxon>Candidatus Nitricoxidivorans</taxon>
    </lineage>
</organism>
<accession>A0AA49FLB4</accession>
<reference evidence="2" key="1">
    <citation type="journal article" date="2023" name="Nat. Microbiol.">
        <title>Enrichment and characterization of a nitric oxide-reducing microbial community in a continuous bioreactor.</title>
        <authorList>
            <person name="Garrido-Amador P."/>
            <person name="Stortenbeker N."/>
            <person name="Wessels H.J.C.T."/>
            <person name="Speth D.R."/>
            <person name="Garcia-Heredia I."/>
            <person name="Kartal B."/>
        </authorList>
    </citation>
    <scope>NUCLEOTIDE SEQUENCE</scope>
    <source>
        <strain evidence="2">MAG1</strain>
    </source>
</reference>
<name>A0AA49FLB4_9PROT</name>
<dbReference type="Gene3D" id="3.90.320.10">
    <property type="match status" value="1"/>
</dbReference>
<dbReference type="EMBL" id="CP107246">
    <property type="protein sequence ID" value="WIM06146.1"/>
    <property type="molecule type" value="Genomic_DNA"/>
</dbReference>
<sequence>MILCANHRLARHLRAAHDRARAAAGSATWTPLVALTPDAWLDAVTDEALLSGAIPAAEAPWLALSGAQERLLWEAAIGASAGEGEDALFDVEGLAQSAVEANDLCETWNLRPDADAGEETKRFLDWRRHVRRECQAHGWLEGARLRAWQIRRIAEGAGRLPAKLAFAGFDRYTPQEIELARVLEARGVEVVELALGRGAPGEAFVVDCADRRAGCRMAAAWAAERLARDPGARLGIVAPGLEGVREMLASALDDVLHPEALSPGSAEMPRRYNFSLGTPLARAGVVAVALRLLRVAANPRRCEQSDFSALLLGPYWSAFESEAEGRARLDAAMRRHLPPVAAVSRLLTFARRFEARGLPPFGRTLRHLDALAAINGRRRFPSDWSAALAELLAQAGWPGERGLSSHEWQARAAFLETLASMGGLDAMLGKVGIAEACRQLARLCRERVFQPETEGAAAIEVMGPLEAAGLEFDALWVLGMNDDAWPPPPRPNPLLPADLQRRVKSSNASAEVQLEFARSVHARLLAAAPEVVFSWAVGEGDRQLRMSPLIAGLPTLAHPPPPVASRIETQVGCGALERIDDHRAPPVAEGELVRGGTGLLRAQALCPAWAFWRYRLGAKPLDEPVEGLDAMDRGTLLHRVMEKFFSGRSQAELLAMSEPERCEAARAAVSSALASFGAEREEPLPPRFMALEQARLESLLAQWLELELARPAPFAVVACEAPAEVEIEGIAISLKVDRVDALEDGRRLILDYKTGGDLKPKLWEGDRIAEPQLPVYAAYAGEAPTAVAFAQVRAEDCAFVGLGAEAGLLPGVKAAEDWTATLDQWRAAIAAIAREIREGHAPVSFADEKDLKYCEVLPLLRLPEAKSQGESS</sequence>
<dbReference type="NCBIfam" id="TIGR03623">
    <property type="entry name" value="probable DNA repair protein"/>
    <property type="match status" value="1"/>
</dbReference>
<feature type="domain" description="PD-(D/E)XK endonuclease-like" evidence="1">
    <location>
        <begin position="604"/>
        <end position="855"/>
    </location>
</feature>